<gene>
    <name evidence="3" type="primary">LOC103657412</name>
</gene>
<evidence type="ECO:0000313" key="2">
    <source>
        <dbReference type="Proteomes" id="UP000261680"/>
    </source>
</evidence>
<name>A0A8M1H482_URSMA</name>
<dbReference type="KEGG" id="umr:103657412"/>
<sequence>MKHMALVLKELTGLESGSRRRMGITWKVGDNRSYFVGRAGAEGRLRASGGCALAPLTPPAECARPFPAQRAPAAISAPRGRGSAGFVPAVPAGAPPRGEELVPGPDRTGRRLGVPRGRPVSRLPQGADREPGRERGPREEPPVPGSRSRIEEEPGRWRLPLRRHFREKPVSSLSSCAGSLSGCAGLSLQGRAAASESCTELFKIYFSTDAVMPKTTRQRCCRRGLGLRRRWPQSSPLLPFNSRIACKSRNKHDAGKEVERQERNP</sequence>
<reference evidence="3" key="1">
    <citation type="submission" date="2025-08" db="UniProtKB">
        <authorList>
            <consortium name="RefSeq"/>
        </authorList>
    </citation>
    <scope>IDENTIFICATION</scope>
    <source>
        <tissue evidence="3">Whole blood</tissue>
    </source>
</reference>
<dbReference type="GeneID" id="103657412"/>
<feature type="compositionally biased region" description="Low complexity" evidence="1">
    <location>
        <begin position="111"/>
        <end position="122"/>
    </location>
</feature>
<protein>
    <submittedName>
        <fullName evidence="3">Uncharacterized protein LOC103657412</fullName>
    </submittedName>
</protein>
<proteinExistence type="predicted"/>
<evidence type="ECO:0000256" key="1">
    <source>
        <dbReference type="SAM" id="MobiDB-lite"/>
    </source>
</evidence>
<feature type="region of interest" description="Disordered" evidence="1">
    <location>
        <begin position="73"/>
        <end position="154"/>
    </location>
</feature>
<dbReference type="RefSeq" id="XP_040499654.1">
    <property type="nucleotide sequence ID" value="XM_040643720.1"/>
</dbReference>
<feature type="compositionally biased region" description="Low complexity" evidence="1">
    <location>
        <begin position="84"/>
        <end position="96"/>
    </location>
</feature>
<keyword evidence="2" id="KW-1185">Reference proteome</keyword>
<accession>A0A8M1H482</accession>
<dbReference type="AlphaFoldDB" id="A0A8M1H482"/>
<dbReference type="Proteomes" id="UP000261680">
    <property type="component" value="Unplaced"/>
</dbReference>
<feature type="compositionally biased region" description="Basic and acidic residues" evidence="1">
    <location>
        <begin position="127"/>
        <end position="141"/>
    </location>
</feature>
<organism evidence="2 3">
    <name type="scientific">Ursus maritimus</name>
    <name type="common">Polar bear</name>
    <name type="synonym">Thalarctos maritimus</name>
    <dbReference type="NCBI Taxonomy" id="29073"/>
    <lineage>
        <taxon>Eukaryota</taxon>
        <taxon>Metazoa</taxon>
        <taxon>Chordata</taxon>
        <taxon>Craniata</taxon>
        <taxon>Vertebrata</taxon>
        <taxon>Euteleostomi</taxon>
        <taxon>Mammalia</taxon>
        <taxon>Eutheria</taxon>
        <taxon>Laurasiatheria</taxon>
        <taxon>Carnivora</taxon>
        <taxon>Caniformia</taxon>
        <taxon>Ursidae</taxon>
        <taxon>Ursus</taxon>
    </lineage>
</organism>
<evidence type="ECO:0000313" key="3">
    <source>
        <dbReference type="RefSeq" id="XP_040499654.1"/>
    </source>
</evidence>